<dbReference type="InterPro" id="IPR010982">
    <property type="entry name" value="Lambda_DNA-bd_dom_sf"/>
</dbReference>
<dbReference type="InterPro" id="IPR001387">
    <property type="entry name" value="Cro/C1-type_HTH"/>
</dbReference>
<sequence>MSLANPEPWVETEVVNLVDRLRADRLPPPPERRTIRRRARASLKDVAQALGVDIMTVSRWERGKADPWPRHRAAYIRALRALAELAVELESQHAQK</sequence>
<dbReference type="SUPFAM" id="SSF47413">
    <property type="entry name" value="lambda repressor-like DNA-binding domains"/>
    <property type="match status" value="1"/>
</dbReference>
<dbReference type="AlphaFoldDB" id="A0A919T4H9"/>
<name>A0A919T4H9_9ACTN</name>
<dbReference type="EMBL" id="BOQN01000006">
    <property type="protein sequence ID" value="GIM88723.1"/>
    <property type="molecule type" value="Genomic_DNA"/>
</dbReference>
<keyword evidence="3" id="KW-1185">Reference proteome</keyword>
<dbReference type="PROSITE" id="PS50943">
    <property type="entry name" value="HTH_CROC1"/>
    <property type="match status" value="1"/>
</dbReference>
<organism evidence="2 3">
    <name type="scientific">Paractinoplanes toevensis</name>
    <dbReference type="NCBI Taxonomy" id="571911"/>
    <lineage>
        <taxon>Bacteria</taxon>
        <taxon>Bacillati</taxon>
        <taxon>Actinomycetota</taxon>
        <taxon>Actinomycetes</taxon>
        <taxon>Micromonosporales</taxon>
        <taxon>Micromonosporaceae</taxon>
        <taxon>Paractinoplanes</taxon>
    </lineage>
</organism>
<dbReference type="CDD" id="cd00093">
    <property type="entry name" value="HTH_XRE"/>
    <property type="match status" value="1"/>
</dbReference>
<dbReference type="RefSeq" id="WP_213004709.1">
    <property type="nucleotide sequence ID" value="NZ_BOQN01000006.1"/>
</dbReference>
<evidence type="ECO:0000313" key="2">
    <source>
        <dbReference type="EMBL" id="GIM88723.1"/>
    </source>
</evidence>
<comment type="caution">
    <text evidence="2">The sequence shown here is derived from an EMBL/GenBank/DDBJ whole genome shotgun (WGS) entry which is preliminary data.</text>
</comment>
<protein>
    <recommendedName>
        <fullName evidence="1">HTH cro/C1-type domain-containing protein</fullName>
    </recommendedName>
</protein>
<reference evidence="2 3" key="1">
    <citation type="submission" date="2021-03" db="EMBL/GenBank/DDBJ databases">
        <title>Whole genome shotgun sequence of Actinoplanes toevensis NBRC 105298.</title>
        <authorList>
            <person name="Komaki H."/>
            <person name="Tamura T."/>
        </authorList>
    </citation>
    <scope>NUCLEOTIDE SEQUENCE [LARGE SCALE GENOMIC DNA]</scope>
    <source>
        <strain evidence="2 3">NBRC 105298</strain>
    </source>
</reference>
<feature type="domain" description="HTH cro/C1-type" evidence="1">
    <location>
        <begin position="33"/>
        <end position="67"/>
    </location>
</feature>
<dbReference type="GO" id="GO:0003677">
    <property type="term" value="F:DNA binding"/>
    <property type="evidence" value="ECO:0007669"/>
    <property type="project" value="InterPro"/>
</dbReference>
<dbReference type="Proteomes" id="UP000677082">
    <property type="component" value="Unassembled WGS sequence"/>
</dbReference>
<dbReference type="Gene3D" id="1.10.260.40">
    <property type="entry name" value="lambda repressor-like DNA-binding domains"/>
    <property type="match status" value="1"/>
</dbReference>
<evidence type="ECO:0000313" key="3">
    <source>
        <dbReference type="Proteomes" id="UP000677082"/>
    </source>
</evidence>
<proteinExistence type="predicted"/>
<dbReference type="Pfam" id="PF13560">
    <property type="entry name" value="HTH_31"/>
    <property type="match status" value="1"/>
</dbReference>
<evidence type="ECO:0000259" key="1">
    <source>
        <dbReference type="PROSITE" id="PS50943"/>
    </source>
</evidence>
<accession>A0A919T4H9</accession>
<gene>
    <name evidence="2" type="ORF">Ato02nite_005160</name>
</gene>